<protein>
    <submittedName>
        <fullName evidence="4">Uncharacterized protein</fullName>
    </submittedName>
</protein>
<dbReference type="PROSITE" id="PS50977">
    <property type="entry name" value="HTH_TETR_2"/>
    <property type="match status" value="1"/>
</dbReference>
<dbReference type="RefSeq" id="WP_119321865.1">
    <property type="nucleotide sequence ID" value="NZ_AP025739.1"/>
</dbReference>
<keyword evidence="5" id="KW-1185">Reference proteome</keyword>
<proteinExistence type="predicted"/>
<dbReference type="InterPro" id="IPR001647">
    <property type="entry name" value="HTH_TetR"/>
</dbReference>
<evidence type="ECO:0000256" key="3">
    <source>
        <dbReference type="ARBA" id="ARBA00023163"/>
    </source>
</evidence>
<dbReference type="AlphaFoldDB" id="A0A402CX14"/>
<evidence type="ECO:0000313" key="5">
    <source>
        <dbReference type="Proteomes" id="UP000287394"/>
    </source>
</evidence>
<evidence type="ECO:0000256" key="2">
    <source>
        <dbReference type="ARBA" id="ARBA00023125"/>
    </source>
</evidence>
<dbReference type="OrthoDB" id="9814200at2"/>
<reference evidence="4 5" key="1">
    <citation type="journal article" date="2019" name="Int. J. Syst. Evol. Microbiol.">
        <title>Capsulimonas corticalis gen. nov., sp. nov., an aerobic capsulated bacterium, of a novel bacterial order, Capsulimonadales ord. nov., of the class Armatimonadia of the phylum Armatimonadetes.</title>
        <authorList>
            <person name="Li J."/>
            <person name="Kudo C."/>
            <person name="Tonouchi A."/>
        </authorList>
    </citation>
    <scope>NUCLEOTIDE SEQUENCE [LARGE SCALE GENOMIC DNA]</scope>
    <source>
        <strain evidence="4 5">AX-7</strain>
    </source>
</reference>
<dbReference type="KEGG" id="ccot:CCAX7_63890"/>
<dbReference type="Proteomes" id="UP000287394">
    <property type="component" value="Chromosome"/>
</dbReference>
<dbReference type="Gene3D" id="1.10.357.10">
    <property type="entry name" value="Tetracycline Repressor, domain 2"/>
    <property type="match status" value="1"/>
</dbReference>
<dbReference type="PANTHER" id="PTHR47506:SF3">
    <property type="entry name" value="HTH-TYPE TRANSCRIPTIONAL REGULATOR LMRA"/>
    <property type="match status" value="1"/>
</dbReference>
<gene>
    <name evidence="4" type="ORF">CCAX7_63890</name>
</gene>
<dbReference type="Pfam" id="PF00440">
    <property type="entry name" value="TetR_N"/>
    <property type="match status" value="1"/>
</dbReference>
<dbReference type="SUPFAM" id="SSF46689">
    <property type="entry name" value="Homeodomain-like"/>
    <property type="match status" value="1"/>
</dbReference>
<dbReference type="EMBL" id="AP025739">
    <property type="protein sequence ID" value="BDI34338.1"/>
    <property type="molecule type" value="Genomic_DNA"/>
</dbReference>
<organism evidence="4 5">
    <name type="scientific">Capsulimonas corticalis</name>
    <dbReference type="NCBI Taxonomy" id="2219043"/>
    <lineage>
        <taxon>Bacteria</taxon>
        <taxon>Bacillati</taxon>
        <taxon>Armatimonadota</taxon>
        <taxon>Armatimonadia</taxon>
        <taxon>Capsulimonadales</taxon>
        <taxon>Capsulimonadaceae</taxon>
        <taxon>Capsulimonas</taxon>
    </lineage>
</organism>
<dbReference type="InterPro" id="IPR009057">
    <property type="entry name" value="Homeodomain-like_sf"/>
</dbReference>
<dbReference type="PRINTS" id="PR00455">
    <property type="entry name" value="HTHTETR"/>
</dbReference>
<dbReference type="SUPFAM" id="SSF48498">
    <property type="entry name" value="Tetracyclin repressor-like, C-terminal domain"/>
    <property type="match status" value="1"/>
</dbReference>
<accession>A0A402CX14</accession>
<evidence type="ECO:0000313" key="4">
    <source>
        <dbReference type="EMBL" id="BDI34338.1"/>
    </source>
</evidence>
<keyword evidence="1" id="KW-0805">Transcription regulation</keyword>
<keyword evidence="3" id="KW-0804">Transcription</keyword>
<dbReference type="GO" id="GO:0003677">
    <property type="term" value="F:DNA binding"/>
    <property type="evidence" value="ECO:0007669"/>
    <property type="project" value="UniProtKB-UniRule"/>
</dbReference>
<keyword evidence="2" id="KW-0238">DNA-binding</keyword>
<dbReference type="Pfam" id="PF16925">
    <property type="entry name" value="TetR_C_13"/>
    <property type="match status" value="1"/>
</dbReference>
<dbReference type="InterPro" id="IPR011075">
    <property type="entry name" value="TetR_C"/>
</dbReference>
<evidence type="ECO:0000256" key="1">
    <source>
        <dbReference type="ARBA" id="ARBA00023015"/>
    </source>
</evidence>
<name>A0A402CX14_9BACT</name>
<dbReference type="PANTHER" id="PTHR47506">
    <property type="entry name" value="TRANSCRIPTIONAL REGULATORY PROTEIN"/>
    <property type="match status" value="1"/>
</dbReference>
<sequence>MRKGEVTKFAVIQSIAPIFNRLGFAGTTLEELMRASGLRKGGVYHHFRSKEDLAIQAFEYSVQMMREYWIAAITREPDAAAQLRVIIDTFEMLFDDSLIAGGCPLMNAALDSDDAYPWLKEKTRAAFDDWRCLIASIVRKGVAAGRFRPETDADGVAWIMISALEGGLALSRLNGDLQALKSVSSHLGRYIAAELICE</sequence>
<dbReference type="InterPro" id="IPR036271">
    <property type="entry name" value="Tet_transcr_reg_TetR-rel_C_sf"/>
</dbReference>